<dbReference type="InterPro" id="IPR005180">
    <property type="entry name" value="DUF302"/>
</dbReference>
<dbReference type="EMBL" id="FNQP01000001">
    <property type="protein sequence ID" value="SDZ73838.1"/>
    <property type="molecule type" value="Genomic_DNA"/>
</dbReference>
<protein>
    <submittedName>
        <fullName evidence="3">Uncharacterized conserved protein, DUF302 family</fullName>
    </submittedName>
</protein>
<gene>
    <name evidence="3" type="ORF">SAMN05660964_00063</name>
</gene>
<accession>A0A1H3VI49</accession>
<dbReference type="STRING" id="525918.SAMN05660964_00063"/>
<dbReference type="AlphaFoldDB" id="A0A1H3VI49"/>
<keyword evidence="4" id="KW-1185">Reference proteome</keyword>
<dbReference type="Gene3D" id="3.30.310.70">
    <property type="entry name" value="TT1751-like domain"/>
    <property type="match status" value="1"/>
</dbReference>
<dbReference type="PANTHER" id="PTHR38342">
    <property type="entry name" value="SLR5037 PROTEIN"/>
    <property type="match status" value="1"/>
</dbReference>
<dbReference type="Proteomes" id="UP000199397">
    <property type="component" value="Unassembled WGS sequence"/>
</dbReference>
<dbReference type="OrthoDB" id="14730at2"/>
<dbReference type="PANTHER" id="PTHR38342:SF1">
    <property type="entry name" value="SLR5037 PROTEIN"/>
    <property type="match status" value="1"/>
</dbReference>
<feature type="domain" description="DUF302" evidence="2">
    <location>
        <begin position="72"/>
        <end position="133"/>
    </location>
</feature>
<reference evidence="3 4" key="1">
    <citation type="submission" date="2016-10" db="EMBL/GenBank/DDBJ databases">
        <authorList>
            <person name="de Groot N.N."/>
        </authorList>
    </citation>
    <scope>NUCLEOTIDE SEQUENCE [LARGE SCALE GENOMIC DNA]</scope>
    <source>
        <strain evidence="3 4">DSM 21228</strain>
    </source>
</reference>
<evidence type="ECO:0000259" key="2">
    <source>
        <dbReference type="Pfam" id="PF03625"/>
    </source>
</evidence>
<keyword evidence="1" id="KW-0732">Signal</keyword>
<dbReference type="RefSeq" id="WP_093064222.1">
    <property type="nucleotide sequence ID" value="NZ_FNQP01000001.1"/>
</dbReference>
<evidence type="ECO:0000313" key="3">
    <source>
        <dbReference type="EMBL" id="SDZ73838.1"/>
    </source>
</evidence>
<evidence type="ECO:0000256" key="1">
    <source>
        <dbReference type="SAM" id="SignalP"/>
    </source>
</evidence>
<proteinExistence type="predicted"/>
<feature type="chain" id="PRO_5011598630" evidence="1">
    <location>
        <begin position="26"/>
        <end position="170"/>
    </location>
</feature>
<name>A0A1H3VI49_9GAMM</name>
<evidence type="ECO:0000313" key="4">
    <source>
        <dbReference type="Proteomes" id="UP000199397"/>
    </source>
</evidence>
<dbReference type="CDD" id="cd14797">
    <property type="entry name" value="DUF302"/>
    <property type="match status" value="1"/>
</dbReference>
<dbReference type="Pfam" id="PF03625">
    <property type="entry name" value="DUF302"/>
    <property type="match status" value="1"/>
</dbReference>
<dbReference type="InterPro" id="IPR035923">
    <property type="entry name" value="TT1751-like_sf"/>
</dbReference>
<organism evidence="3 4">
    <name type="scientific">Thiothrix caldifontis</name>
    <dbReference type="NCBI Taxonomy" id="525918"/>
    <lineage>
        <taxon>Bacteria</taxon>
        <taxon>Pseudomonadati</taxon>
        <taxon>Pseudomonadota</taxon>
        <taxon>Gammaproteobacteria</taxon>
        <taxon>Thiotrichales</taxon>
        <taxon>Thiotrichaceae</taxon>
        <taxon>Thiothrix</taxon>
    </lineage>
</organism>
<dbReference type="SUPFAM" id="SSF103247">
    <property type="entry name" value="TT1751-like"/>
    <property type="match status" value="1"/>
</dbReference>
<feature type="signal peptide" evidence="1">
    <location>
        <begin position="1"/>
        <end position="25"/>
    </location>
</feature>
<sequence length="170" mass="17843">MLKKVITLFAPIALASMVAFSSVQASPTPDASGMFLEDTSPAKGQAAFVNAIKLFKEEVTAAGWSLLGTDNVAGILSERGFTVQPVMVFSVCSGKYSSKLLAKDETRFVASMIPCRVAIYMKSDGSVVISRMNSVGMAQMIGGEAGSVIQQSGSDMEGIIAKTMSRLSAN</sequence>